<dbReference type="Proteomes" id="UP000203261">
    <property type="component" value="Segment"/>
</dbReference>
<dbReference type="Gene3D" id="3.90.580.10">
    <property type="entry name" value="Zinc finger, CHC2-type domain"/>
    <property type="match status" value="1"/>
</dbReference>
<dbReference type="SUPFAM" id="SSF57783">
    <property type="entry name" value="Zinc beta-ribbon"/>
    <property type="match status" value="1"/>
</dbReference>
<evidence type="ECO:0000313" key="1">
    <source>
        <dbReference type="EMBL" id="AMM44890.1"/>
    </source>
</evidence>
<dbReference type="GO" id="GO:0006260">
    <property type="term" value="P:DNA replication"/>
    <property type="evidence" value="ECO:0007669"/>
    <property type="project" value="InterPro"/>
</dbReference>
<dbReference type="GeneID" id="29125259"/>
<accession>A0A127AW78</accession>
<dbReference type="InterPro" id="IPR036977">
    <property type="entry name" value="DNA_primase_Znf_CHC2"/>
</dbReference>
<dbReference type="GO" id="GO:0003677">
    <property type="term" value="F:DNA binding"/>
    <property type="evidence" value="ECO:0007669"/>
    <property type="project" value="InterPro"/>
</dbReference>
<proteinExistence type="predicted"/>
<protein>
    <submittedName>
        <fullName evidence="1">DNA primase</fullName>
    </submittedName>
</protein>
<gene>
    <name evidence="1" type="ORF">SP15_091</name>
</gene>
<sequence>MSGKIEANKRIIISVFGETKSTARAGLELLYDCPFCEERRGKADKDKKLYVNAKTMKYWCFKCEAKGSLGMDKFTRSILGEGNSDVYKELFEWERQSRGQKTEEEDEGDNTFFIPHQKLKPGTLPYDYMTRVRGISPEDIVYYDMREGDLFNPRHFGRVVIPNRVINNVFTDMYVGRGYLGQELRYSNPPDSARRLIVFNLHRIPKGEPITIAEGTISAIFTGRNGVCTYGKYVTSQQMKSILDNKPSALNIALDPDAQEQAVKLCSQLVSITDIPINLVQMPEETDPADLGYEGFQEYLKSAHRYKSKLYFDLMNIFK</sequence>
<reference evidence="1 2" key="1">
    <citation type="submission" date="2015-08" db="EMBL/GenBank/DDBJ databases">
        <authorList>
            <person name="Babu N.S."/>
            <person name="Beckwith C.J."/>
            <person name="Beseler K.G."/>
            <person name="Brison A."/>
            <person name="Carone J.V."/>
            <person name="Caskin T.P."/>
            <person name="Diamond M."/>
            <person name="Durham M.E."/>
            <person name="Foxe J.M."/>
            <person name="Go M."/>
            <person name="Henderson B.A."/>
            <person name="Jones I.B."/>
            <person name="McGettigan J.A."/>
            <person name="Micheletti S.J."/>
            <person name="Nasrallah M.E."/>
            <person name="Ortiz D."/>
            <person name="Piller C.R."/>
            <person name="Privatt S.R."/>
            <person name="Schneider S.L."/>
            <person name="Sharp S."/>
            <person name="Smith T.C."/>
            <person name="Stanton J.D."/>
            <person name="Ullery H.E."/>
            <person name="Wilson R.J."/>
            <person name="Serrano M.G."/>
            <person name="Buck G."/>
            <person name="Lee V."/>
            <person name="Wang Y."/>
            <person name="Carvalho R."/>
            <person name="Voegtly L."/>
            <person name="Shi R."/>
            <person name="Duckworth R."/>
            <person name="Johnson A."/>
            <person name="Loviza R."/>
            <person name="Walstead R."/>
            <person name="Shah Z."/>
            <person name="Kiflezghi M."/>
            <person name="Wade K."/>
            <person name="Ball S.L."/>
            <person name="Bradley K.W."/>
            <person name="Asai D.J."/>
            <person name="Bowman C.A."/>
            <person name="Russell D.A."/>
            <person name="Pope W.H."/>
            <person name="Jacobs-Sera D."/>
            <person name="Hendrix R.W."/>
            <person name="Hatfull G.F."/>
        </authorList>
    </citation>
    <scope>NUCLEOTIDE SEQUENCE [LARGE SCALE GENOMIC DNA]</scope>
</reference>
<dbReference type="OrthoDB" id="3519at10239"/>
<dbReference type="RefSeq" id="YP_009302479.1">
    <property type="nucleotide sequence ID" value="NC_031245.1"/>
</dbReference>
<evidence type="ECO:0000313" key="2">
    <source>
        <dbReference type="Proteomes" id="UP000203261"/>
    </source>
</evidence>
<dbReference type="Gene3D" id="3.40.1360.10">
    <property type="match status" value="1"/>
</dbReference>
<dbReference type="EMBL" id="KT624200">
    <property type="protein sequence ID" value="AMM44890.1"/>
    <property type="molecule type" value="Genomic_DNA"/>
</dbReference>
<name>A0A127AW78_9CAUD</name>
<dbReference type="KEGG" id="vg:29125259"/>
<dbReference type="GO" id="GO:0008270">
    <property type="term" value="F:zinc ion binding"/>
    <property type="evidence" value="ECO:0007669"/>
    <property type="project" value="InterPro"/>
</dbReference>
<keyword evidence="2" id="KW-1185">Reference proteome</keyword>
<organism evidence="1 2">
    <name type="scientific">Bacillus phage SP-15</name>
    <dbReference type="NCBI Taxonomy" id="1792032"/>
    <lineage>
        <taxon>Viruses</taxon>
        <taxon>Duplodnaviria</taxon>
        <taxon>Heunggongvirae</taxon>
        <taxon>Uroviricota</taxon>
        <taxon>Caudoviricetes</taxon>
        <taxon>Thornevirus</taxon>
        <taxon>Thornevirus SP15</taxon>
    </lineage>
</organism>